<dbReference type="SUPFAM" id="SSF55620">
    <property type="entry name" value="Tetrahydrobiopterin biosynthesis enzymes-like"/>
    <property type="match status" value="1"/>
</dbReference>
<gene>
    <name evidence="12" type="ORF">C8D95_10485</name>
</gene>
<evidence type="ECO:0000313" key="13">
    <source>
        <dbReference type="Proteomes" id="UP000245390"/>
    </source>
</evidence>
<dbReference type="GO" id="GO:0046656">
    <property type="term" value="P:folic acid biosynthetic process"/>
    <property type="evidence" value="ECO:0007669"/>
    <property type="project" value="UniProtKB-UniRule"/>
</dbReference>
<evidence type="ECO:0000256" key="6">
    <source>
        <dbReference type="ARBA" id="ARBA00022777"/>
    </source>
</evidence>
<evidence type="ECO:0000256" key="7">
    <source>
        <dbReference type="ARBA" id="ARBA00022840"/>
    </source>
</evidence>
<dbReference type="UniPathway" id="UPA00077">
    <property type="reaction ID" value="UER00154"/>
</dbReference>
<dbReference type="Proteomes" id="UP000245390">
    <property type="component" value="Unassembled WGS sequence"/>
</dbReference>
<dbReference type="EC" id="2.7.6.3" evidence="10"/>
<comment type="similarity">
    <text evidence="10">Belongs to the DHNA family.</text>
</comment>
<dbReference type="OrthoDB" id="9808041at2"/>
<evidence type="ECO:0000256" key="2">
    <source>
        <dbReference type="ARBA" id="ARBA00005810"/>
    </source>
</evidence>
<reference evidence="12 13" key="1">
    <citation type="submission" date="2018-05" db="EMBL/GenBank/DDBJ databases">
        <title>Genomic Encyclopedia of Type Strains, Phase IV (KMG-IV): sequencing the most valuable type-strain genomes for metagenomic binning, comparative biology and taxonomic classification.</title>
        <authorList>
            <person name="Goeker M."/>
        </authorList>
    </citation>
    <scope>NUCLEOTIDE SEQUENCE [LARGE SCALE GENOMIC DNA]</scope>
    <source>
        <strain evidence="12 13">DSM 103371</strain>
    </source>
</reference>
<evidence type="ECO:0000256" key="3">
    <source>
        <dbReference type="ARBA" id="ARBA00009640"/>
    </source>
</evidence>
<comment type="function">
    <text evidence="9">Catalyzes the transfer of pyrophosphate from adenosine triphosphate (ATP) to 6-hydroxymethyl-7,8-dihydropterin, an enzymatic step in folate biosynthesis pathway.</text>
</comment>
<dbReference type="NCBIfam" id="TIGR00525">
    <property type="entry name" value="folB"/>
    <property type="match status" value="1"/>
</dbReference>
<feature type="domain" description="7,8-dihydro-6-hydroxymethylpterin-pyrophosphokinase" evidence="11">
    <location>
        <begin position="208"/>
        <end position="219"/>
    </location>
</feature>
<dbReference type="Gene3D" id="3.30.70.560">
    <property type="entry name" value="7,8-Dihydro-6-hydroxymethylpterin-pyrophosphokinase HPPK"/>
    <property type="match status" value="1"/>
</dbReference>
<keyword evidence="6 12" id="KW-0418">Kinase</keyword>
<dbReference type="InterPro" id="IPR000550">
    <property type="entry name" value="Hppk"/>
</dbReference>
<comment type="similarity">
    <text evidence="3">In the N-terminal section; belongs to the DHNA family.</text>
</comment>
<dbReference type="NCBIfam" id="TIGR01498">
    <property type="entry name" value="folK"/>
    <property type="match status" value="1"/>
</dbReference>
<comment type="function">
    <text evidence="10">Catalyzes the conversion of 7,8-dihydroneopterin to 6-hydroxymethyl-7,8-dihydropterin.</text>
</comment>
<evidence type="ECO:0000256" key="1">
    <source>
        <dbReference type="ARBA" id="ARBA00005051"/>
    </source>
</evidence>
<proteinExistence type="inferred from homology"/>
<evidence type="ECO:0000313" key="12">
    <source>
        <dbReference type="EMBL" id="PWK56414.1"/>
    </source>
</evidence>
<dbReference type="KEGG" id="salo:EF888_20715"/>
<evidence type="ECO:0000256" key="10">
    <source>
        <dbReference type="RuleBase" id="RU362079"/>
    </source>
</evidence>
<name>A0A316G687_9RHOB</name>
<keyword evidence="13" id="KW-1185">Reference proteome</keyword>
<dbReference type="InterPro" id="IPR006156">
    <property type="entry name" value="Dihydroneopterin_aldolase"/>
</dbReference>
<dbReference type="InterPro" id="IPR043133">
    <property type="entry name" value="GTP-CH-I_C/QueF"/>
</dbReference>
<comment type="pathway">
    <text evidence="1">Cofactor biosynthesis; tetrahydrofolate biosynthesis; 2-amino-4-hydroxy-6-hydroxymethyl-7,8-dihydropteridine diphosphate from 7,8-dihydroneopterin triphosphate: step 4/4.</text>
</comment>
<dbReference type="GO" id="GO:0004150">
    <property type="term" value="F:dihydroneopterin aldolase activity"/>
    <property type="evidence" value="ECO:0007669"/>
    <property type="project" value="UniProtKB-UniRule"/>
</dbReference>
<keyword evidence="5" id="KW-0547">Nucleotide-binding</keyword>
<evidence type="ECO:0000256" key="4">
    <source>
        <dbReference type="ARBA" id="ARBA00022679"/>
    </source>
</evidence>
<dbReference type="Gene3D" id="3.30.1130.10">
    <property type="match status" value="1"/>
</dbReference>
<dbReference type="InterPro" id="IPR035907">
    <property type="entry name" value="Hppk_sf"/>
</dbReference>
<dbReference type="CDD" id="cd00483">
    <property type="entry name" value="HPPK"/>
    <property type="match status" value="1"/>
</dbReference>
<comment type="similarity">
    <text evidence="2">Belongs to the HPPK family.</text>
</comment>
<dbReference type="EMBL" id="QGGV01000004">
    <property type="protein sequence ID" value="PWK56414.1"/>
    <property type="molecule type" value="Genomic_DNA"/>
</dbReference>
<accession>A0A316G687</accession>
<dbReference type="AlphaFoldDB" id="A0A316G687"/>
<keyword evidence="10" id="KW-0456">Lyase</keyword>
<dbReference type="GO" id="GO:0016301">
    <property type="term" value="F:kinase activity"/>
    <property type="evidence" value="ECO:0007669"/>
    <property type="project" value="UniProtKB-KW"/>
</dbReference>
<evidence type="ECO:0000256" key="5">
    <source>
        <dbReference type="ARBA" id="ARBA00022741"/>
    </source>
</evidence>
<comment type="catalytic activity">
    <reaction evidence="10">
        <text>7,8-dihydroneopterin = 6-hydroxymethyl-7,8-dihydropterin + glycolaldehyde</text>
        <dbReference type="Rhea" id="RHEA:10540"/>
        <dbReference type="ChEBI" id="CHEBI:17001"/>
        <dbReference type="ChEBI" id="CHEBI:17071"/>
        <dbReference type="ChEBI" id="CHEBI:44841"/>
        <dbReference type="EC" id="4.1.2.25"/>
    </reaction>
</comment>
<keyword evidence="4" id="KW-0808">Transferase</keyword>
<dbReference type="RefSeq" id="WP_109759108.1">
    <property type="nucleotide sequence ID" value="NZ_CP034588.1"/>
</dbReference>
<dbReference type="SUPFAM" id="SSF55083">
    <property type="entry name" value="6-hydroxymethyl-7,8-dihydropterin pyrophosphokinase, HPPK"/>
    <property type="match status" value="1"/>
</dbReference>
<dbReference type="GO" id="GO:0003848">
    <property type="term" value="F:2-amino-4-hydroxy-6-hydroxymethyldihydropteridine diphosphokinase activity"/>
    <property type="evidence" value="ECO:0007669"/>
    <property type="project" value="UniProtKB-EC"/>
</dbReference>
<keyword evidence="8 10" id="KW-0289">Folate biosynthesis</keyword>
<dbReference type="InterPro" id="IPR006157">
    <property type="entry name" value="FolB_dom"/>
</dbReference>
<dbReference type="PANTHER" id="PTHR43071">
    <property type="entry name" value="2-AMINO-4-HYDROXY-6-HYDROXYMETHYLDIHYDROPTERIDINE PYROPHOSPHOKINASE"/>
    <property type="match status" value="1"/>
</dbReference>
<evidence type="ECO:0000256" key="8">
    <source>
        <dbReference type="ARBA" id="ARBA00022909"/>
    </source>
</evidence>
<dbReference type="Pfam" id="PF02152">
    <property type="entry name" value="FolB"/>
    <property type="match status" value="1"/>
</dbReference>
<sequence>MNDTIFVTNLCIVGRHGVNEEERILGQRFFLDIEVKTDARRASEHDDYREAICYATLCELAQTVSDKGPYRLIETFAERVIAEILARFDAATAVLVRIRKPGAPISASFDTVGVELTRLRQRTVGFALGSNVGEKSSQIRAALAFLEAVEGMEIQKVSSFYKTAPWGKEDQDWFVNACAVGQTSLTPHQALRAAKEIEVQLGRTPGERWGPRLIDVDLLFLGEEEFASPALTLPHPEMFNRAFVMVPLAEIAGDRKVAGRRIGDVTAGLTLAPEEVEPYAVP</sequence>
<evidence type="ECO:0000259" key="11">
    <source>
        <dbReference type="PROSITE" id="PS00794"/>
    </source>
</evidence>
<dbReference type="NCBIfam" id="TIGR00526">
    <property type="entry name" value="folB_dom"/>
    <property type="match status" value="1"/>
</dbReference>
<dbReference type="GO" id="GO:0005524">
    <property type="term" value="F:ATP binding"/>
    <property type="evidence" value="ECO:0007669"/>
    <property type="project" value="UniProtKB-KW"/>
</dbReference>
<dbReference type="SMART" id="SM00905">
    <property type="entry name" value="FolB"/>
    <property type="match status" value="1"/>
</dbReference>
<comment type="pathway">
    <text evidence="10">Cofactor biosynthesis; tetrahydrofolate biosynthesis; 2-amino-4-hydroxy-6-hydroxymethyl-7,8-dihydropteridine diphosphate from 7,8-dihydroneopterin triphosphate: step 3/4.</text>
</comment>
<protein>
    <recommendedName>
        <fullName evidence="10">Bifunctional folate synthesis protein</fullName>
    </recommendedName>
    <domain>
        <recommendedName>
            <fullName evidence="10">Dihydroneopterin aldolase</fullName>
            <shortName evidence="10">DHNA</shortName>
            <ecNumber evidence="10">4.1.2.25</ecNumber>
        </recommendedName>
        <alternativeName>
            <fullName evidence="10">7,8-dihydroneopterin aldolase</fullName>
        </alternativeName>
    </domain>
    <domain>
        <recommendedName>
            <fullName evidence="10">2-amino-4-hydroxy-6-hydroxymethyldihydropteridine pyrophosphokinase</fullName>
            <ecNumber evidence="10">2.7.6.3</ecNumber>
        </recommendedName>
        <alternativeName>
            <fullName evidence="10">6-hydroxymethyl-7,8-dihydropterin pyrophosphokinase</fullName>
            <shortName evidence="10">PPPK</shortName>
        </alternativeName>
        <alternativeName>
            <fullName evidence="10">7,8-dihydro-6-hydroxymethylpterin pyrophosphokinase</fullName>
            <shortName evidence="10">HPPK</shortName>
        </alternativeName>
    </domain>
</protein>
<evidence type="ECO:0000256" key="9">
    <source>
        <dbReference type="ARBA" id="ARBA00029409"/>
    </source>
</evidence>
<dbReference type="PANTHER" id="PTHR43071:SF1">
    <property type="entry name" value="2-AMINO-4-HYDROXY-6-HYDROXYMETHYLDIHYDROPTERIDINE PYROPHOSPHOKINASE"/>
    <property type="match status" value="1"/>
</dbReference>
<dbReference type="GO" id="GO:0046654">
    <property type="term" value="P:tetrahydrofolate biosynthetic process"/>
    <property type="evidence" value="ECO:0007669"/>
    <property type="project" value="UniProtKB-UniRule"/>
</dbReference>
<organism evidence="12 13">
    <name type="scientific">Silicimonas algicola</name>
    <dbReference type="NCBI Taxonomy" id="1826607"/>
    <lineage>
        <taxon>Bacteria</taxon>
        <taxon>Pseudomonadati</taxon>
        <taxon>Pseudomonadota</taxon>
        <taxon>Alphaproteobacteria</taxon>
        <taxon>Rhodobacterales</taxon>
        <taxon>Paracoccaceae</taxon>
    </lineage>
</organism>
<keyword evidence="7" id="KW-0067">ATP-binding</keyword>
<dbReference type="PROSITE" id="PS00794">
    <property type="entry name" value="HPPK"/>
    <property type="match status" value="1"/>
</dbReference>
<dbReference type="Pfam" id="PF01288">
    <property type="entry name" value="HPPK"/>
    <property type="match status" value="1"/>
</dbReference>
<dbReference type="EC" id="4.1.2.25" evidence="10"/>
<comment type="caution">
    <text evidence="12">The sequence shown here is derived from an EMBL/GenBank/DDBJ whole genome shotgun (WGS) entry which is preliminary data.</text>
</comment>
<dbReference type="CDD" id="cd00534">
    <property type="entry name" value="DHNA_DHNTPE"/>
    <property type="match status" value="1"/>
</dbReference>